<gene>
    <name evidence="2" type="ORF">G2W53_039557</name>
</gene>
<evidence type="ECO:0000313" key="3">
    <source>
        <dbReference type="Proteomes" id="UP000634136"/>
    </source>
</evidence>
<accession>A0A834W694</accession>
<evidence type="ECO:0000256" key="1">
    <source>
        <dbReference type="SAM" id="MobiDB-lite"/>
    </source>
</evidence>
<evidence type="ECO:0000313" key="2">
    <source>
        <dbReference type="EMBL" id="KAF7807396.1"/>
    </source>
</evidence>
<sequence>MVEHHVKAKAKPYVPIQDSPAKA</sequence>
<organism evidence="2 3">
    <name type="scientific">Senna tora</name>
    <dbReference type="NCBI Taxonomy" id="362788"/>
    <lineage>
        <taxon>Eukaryota</taxon>
        <taxon>Viridiplantae</taxon>
        <taxon>Streptophyta</taxon>
        <taxon>Embryophyta</taxon>
        <taxon>Tracheophyta</taxon>
        <taxon>Spermatophyta</taxon>
        <taxon>Magnoliopsida</taxon>
        <taxon>eudicotyledons</taxon>
        <taxon>Gunneridae</taxon>
        <taxon>Pentapetalae</taxon>
        <taxon>rosids</taxon>
        <taxon>fabids</taxon>
        <taxon>Fabales</taxon>
        <taxon>Fabaceae</taxon>
        <taxon>Caesalpinioideae</taxon>
        <taxon>Cassia clade</taxon>
        <taxon>Senna</taxon>
    </lineage>
</organism>
<feature type="compositionally biased region" description="Basic residues" evidence="1">
    <location>
        <begin position="1"/>
        <end position="10"/>
    </location>
</feature>
<dbReference type="AlphaFoldDB" id="A0A834W694"/>
<reference evidence="2" key="1">
    <citation type="submission" date="2020-09" db="EMBL/GenBank/DDBJ databases">
        <title>Genome-Enabled Discovery of Anthraquinone Biosynthesis in Senna tora.</title>
        <authorList>
            <person name="Kang S.-H."/>
            <person name="Pandey R.P."/>
            <person name="Lee C.-M."/>
            <person name="Sim J.-S."/>
            <person name="Jeong J.-T."/>
            <person name="Choi B.-S."/>
            <person name="Jung M."/>
            <person name="Ginzburg D."/>
            <person name="Zhao K."/>
            <person name="Won S.Y."/>
            <person name="Oh T.-J."/>
            <person name="Yu Y."/>
            <person name="Kim N.-H."/>
            <person name="Lee O.R."/>
            <person name="Lee T.-H."/>
            <person name="Bashyal P."/>
            <person name="Kim T.-S."/>
            <person name="Lee W.-H."/>
            <person name="Kawkins C."/>
            <person name="Kim C.-K."/>
            <person name="Kim J.S."/>
            <person name="Ahn B.O."/>
            <person name="Rhee S.Y."/>
            <person name="Sohng J.K."/>
        </authorList>
    </citation>
    <scope>NUCLEOTIDE SEQUENCE</scope>
    <source>
        <tissue evidence="2">Leaf</tissue>
    </source>
</reference>
<feature type="region of interest" description="Disordered" evidence="1">
    <location>
        <begin position="1"/>
        <end position="23"/>
    </location>
</feature>
<proteinExistence type="predicted"/>
<dbReference type="Proteomes" id="UP000634136">
    <property type="component" value="Unassembled WGS sequence"/>
</dbReference>
<comment type="caution">
    <text evidence="2">The sequence shown here is derived from an EMBL/GenBank/DDBJ whole genome shotgun (WGS) entry which is preliminary data.</text>
</comment>
<name>A0A834W694_9FABA</name>
<keyword evidence="3" id="KW-1185">Reference proteome</keyword>
<dbReference type="EMBL" id="JAAIUW010000012">
    <property type="protein sequence ID" value="KAF7807396.1"/>
    <property type="molecule type" value="Genomic_DNA"/>
</dbReference>
<protein>
    <submittedName>
        <fullName evidence="2">Uncharacterized protein</fullName>
    </submittedName>
</protein>